<name>A0A8T8S871_9BASI</name>
<accession>A0A8T8S871</accession>
<feature type="compositionally biased region" description="Polar residues" evidence="1">
    <location>
        <begin position="94"/>
        <end position="103"/>
    </location>
</feature>
<feature type="compositionally biased region" description="Polar residues" evidence="1">
    <location>
        <begin position="115"/>
        <end position="129"/>
    </location>
</feature>
<reference evidence="2" key="2">
    <citation type="journal article" date="2019" name="IMA Fungus">
        <title>Genome sequencing and comparison of five Tilletia species to identify candidate genes for the detection of regulated species infecting wheat.</title>
        <authorList>
            <person name="Nguyen H.D.T."/>
            <person name="Sultana T."/>
            <person name="Kesanakurti P."/>
            <person name="Hambleton S."/>
        </authorList>
    </citation>
    <scope>NUCLEOTIDE SEQUENCE</scope>
    <source>
        <strain evidence="2">DAOMC 236416</strain>
    </source>
</reference>
<feature type="non-terminal residue" evidence="2">
    <location>
        <position position="314"/>
    </location>
</feature>
<feature type="compositionally biased region" description="Polar residues" evidence="1">
    <location>
        <begin position="158"/>
        <end position="175"/>
    </location>
</feature>
<protein>
    <submittedName>
        <fullName evidence="2">Uncharacterized protein</fullName>
    </submittedName>
</protein>
<evidence type="ECO:0000313" key="2">
    <source>
        <dbReference type="EMBL" id="KAE8234963.1"/>
    </source>
</evidence>
<dbReference type="EMBL" id="LWDF02003096">
    <property type="protein sequence ID" value="KAE8234963.1"/>
    <property type="molecule type" value="Genomic_DNA"/>
</dbReference>
<dbReference type="AlphaFoldDB" id="A0A8T8S871"/>
<proteinExistence type="predicted"/>
<sequence length="314" mass="30773">MVPADETPVFPAASLSGVKGWDGAHRTAQVRSAIDPALHSLQVNHSLLNLDPTGTSSAALPAPIPVESYADTHAADIAEADRTHQAVLAELANAPSSTDSAGNTLHAPPPLNRFDSGSSYGTSPSNPTVGTGAGASASPIAARLNMGPTPHLPPSPMAPTSATNDPSSASAQGDNSAVPPALNPDAPDPTSPHAPPEDVTVAETGAAIYGTGGPKTGTLGVPRRKSAVPGSTAAPPPSSSNPFASNSALPSTTGPSPATAPPSSAAAAKSAEAAVERLAAEQADVQARAERERASHRASYVAVPPAVGGGGGGG</sequence>
<gene>
    <name evidence="2" type="ORF">A4X13_0g9672</name>
</gene>
<organism evidence="2 3">
    <name type="scientific">Tilletia indica</name>
    <dbReference type="NCBI Taxonomy" id="43049"/>
    <lineage>
        <taxon>Eukaryota</taxon>
        <taxon>Fungi</taxon>
        <taxon>Dikarya</taxon>
        <taxon>Basidiomycota</taxon>
        <taxon>Ustilaginomycotina</taxon>
        <taxon>Exobasidiomycetes</taxon>
        <taxon>Tilletiales</taxon>
        <taxon>Tilletiaceae</taxon>
        <taxon>Tilletia</taxon>
    </lineage>
</organism>
<dbReference type="Proteomes" id="UP000077521">
    <property type="component" value="Unassembled WGS sequence"/>
</dbReference>
<reference evidence="2" key="1">
    <citation type="submission" date="2016-04" db="EMBL/GenBank/DDBJ databases">
        <authorList>
            <person name="Nguyen H.D."/>
            <person name="Samba Siva P."/>
            <person name="Cullis J."/>
            <person name="Levesque C.A."/>
            <person name="Hambleton S."/>
        </authorList>
    </citation>
    <scope>NUCLEOTIDE SEQUENCE</scope>
    <source>
        <strain evidence="2">DAOMC 236416</strain>
    </source>
</reference>
<evidence type="ECO:0000313" key="3">
    <source>
        <dbReference type="Proteomes" id="UP000077521"/>
    </source>
</evidence>
<feature type="compositionally biased region" description="Low complexity" evidence="1">
    <location>
        <begin position="240"/>
        <end position="273"/>
    </location>
</feature>
<keyword evidence="3" id="KW-1185">Reference proteome</keyword>
<feature type="region of interest" description="Disordered" evidence="1">
    <location>
        <begin position="94"/>
        <end position="314"/>
    </location>
</feature>
<comment type="caution">
    <text evidence="2">The sequence shown here is derived from an EMBL/GenBank/DDBJ whole genome shotgun (WGS) entry which is preliminary data.</text>
</comment>
<evidence type="ECO:0000256" key="1">
    <source>
        <dbReference type="SAM" id="MobiDB-lite"/>
    </source>
</evidence>